<keyword evidence="8" id="KW-0479">Metal-binding</keyword>
<evidence type="ECO:0000256" key="3">
    <source>
        <dbReference type="ARBA" id="ARBA00003976"/>
    </source>
</evidence>
<evidence type="ECO:0000259" key="14">
    <source>
        <dbReference type="PROSITE" id="PS50089"/>
    </source>
</evidence>
<comment type="pathway">
    <text evidence="4">Protein modification; protein ubiquitination.</text>
</comment>
<keyword evidence="10 13" id="KW-0863">Zinc-finger</keyword>
<dbReference type="PROSITE" id="PS51873">
    <property type="entry name" value="TRIAD"/>
    <property type="match status" value="2"/>
</dbReference>
<dbReference type="Pfam" id="PF01485">
    <property type="entry name" value="IBR"/>
    <property type="match status" value="2"/>
</dbReference>
<dbReference type="SMART" id="SM00647">
    <property type="entry name" value="IBR"/>
    <property type="match status" value="2"/>
</dbReference>
<accession>A0ABQ8HKW5</accession>
<evidence type="ECO:0000256" key="13">
    <source>
        <dbReference type="PROSITE-ProRule" id="PRU00175"/>
    </source>
</evidence>
<evidence type="ECO:0000256" key="11">
    <source>
        <dbReference type="ARBA" id="ARBA00022786"/>
    </source>
</evidence>
<protein>
    <recommendedName>
        <fullName evidence="6">RBR-type E3 ubiquitin transferase</fullName>
        <ecNumber evidence="6">2.3.2.31</ecNumber>
    </recommendedName>
</protein>
<dbReference type="InterPro" id="IPR002867">
    <property type="entry name" value="IBR_dom"/>
</dbReference>
<comment type="catalytic activity">
    <reaction evidence="1">
        <text>[E2 ubiquitin-conjugating enzyme]-S-ubiquitinyl-L-cysteine + [acceptor protein]-L-lysine = [E2 ubiquitin-conjugating enzyme]-L-cysteine + [acceptor protein]-N(6)-ubiquitinyl-L-lysine.</text>
        <dbReference type="EC" id="2.3.2.31"/>
    </reaction>
</comment>
<evidence type="ECO:0000256" key="5">
    <source>
        <dbReference type="ARBA" id="ARBA00005884"/>
    </source>
</evidence>
<dbReference type="EMBL" id="JAFEMO010000009">
    <property type="protein sequence ID" value="KAH7564927.1"/>
    <property type="molecule type" value="Genomic_DNA"/>
</dbReference>
<dbReference type="InterPro" id="IPR001841">
    <property type="entry name" value="Znf_RING"/>
</dbReference>
<dbReference type="EC" id="2.3.2.31" evidence="6"/>
<sequence length="543" mass="61752">MEKQTETISDLFVDDFYFSISVLDSEENINDHQQEDFQVSDSKYAEELHFQEALMASIITSQSTNSCSTALSTSSSQMITTIQASLLQPEPAAEPMVIITTGAEPESSQSFCEICVERKEADEMFTTESCIHSYCCECISKHVTTKIQESTKAVITCPGVNCKSVIEIDACREVLPKEVVELWEEVLCEELIDESERFYCPYKDCSAMLVNESEENGEVIMEAECPLCHRLFCAVCCVPWHSGVDCEEFQRLNEDERGREDLMVVELAKENKWSRCPHCKFYVERTEGAHFSFAMDVDQSGLILMEVAHENSKYAEELHFQEALMASIITSQSTDNCSALSTSSQMISTIQASLLQPELAAEPMVIITTRAEPESSQSFCEICVERKEADEMFTTESCIHSYCCECISKHEEVLCEELIDESERFYCPYKDCSAMLVNESEENGEVIMEAECPVCHRLFCAACCVPWHSGVDCEEFQRLNKDERGREDLMVVELAKENKWSRCPHYKFYVERTEGAHFSFAMDMDQSGLILMEVAQESNNREY</sequence>
<evidence type="ECO:0000256" key="6">
    <source>
        <dbReference type="ARBA" id="ARBA00012251"/>
    </source>
</evidence>
<keyword evidence="12" id="KW-0862">Zinc</keyword>
<feature type="domain" description="RING-type" evidence="14">
    <location>
        <begin position="112"/>
        <end position="158"/>
    </location>
</feature>
<gene>
    <name evidence="16" type="ORF">JRO89_XS09G0077100</name>
</gene>
<dbReference type="SMART" id="SM00184">
    <property type="entry name" value="RING"/>
    <property type="match status" value="2"/>
</dbReference>
<evidence type="ECO:0000256" key="8">
    <source>
        <dbReference type="ARBA" id="ARBA00022723"/>
    </source>
</evidence>
<dbReference type="InterPro" id="IPR044066">
    <property type="entry name" value="TRIAD_supradom"/>
</dbReference>
<feature type="domain" description="RING-type" evidence="15">
    <location>
        <begin position="376"/>
        <end position="543"/>
    </location>
</feature>
<evidence type="ECO:0000256" key="1">
    <source>
        <dbReference type="ARBA" id="ARBA00001798"/>
    </source>
</evidence>
<evidence type="ECO:0000256" key="7">
    <source>
        <dbReference type="ARBA" id="ARBA00022679"/>
    </source>
</evidence>
<feature type="domain" description="RING-type" evidence="14">
    <location>
        <begin position="380"/>
        <end position="428"/>
    </location>
</feature>
<dbReference type="PROSITE" id="PS00518">
    <property type="entry name" value="ZF_RING_1"/>
    <property type="match status" value="2"/>
</dbReference>
<keyword evidence="9" id="KW-0677">Repeat</keyword>
<reference evidence="16 17" key="1">
    <citation type="submission" date="2021-02" db="EMBL/GenBank/DDBJ databases">
        <title>Plant Genome Project.</title>
        <authorList>
            <person name="Zhang R.-G."/>
        </authorList>
    </citation>
    <scope>NUCLEOTIDE SEQUENCE [LARGE SCALE GENOMIC DNA]</scope>
    <source>
        <tissue evidence="16">Leaves</tissue>
    </source>
</reference>
<dbReference type="InterPro" id="IPR013083">
    <property type="entry name" value="Znf_RING/FYVE/PHD"/>
</dbReference>
<evidence type="ECO:0000256" key="9">
    <source>
        <dbReference type="ARBA" id="ARBA00022737"/>
    </source>
</evidence>
<dbReference type="PROSITE" id="PS50089">
    <property type="entry name" value="ZF_RING_2"/>
    <property type="match status" value="2"/>
</dbReference>
<feature type="domain" description="RING-type" evidence="15">
    <location>
        <begin position="108"/>
        <end position="288"/>
    </location>
</feature>
<evidence type="ECO:0000259" key="15">
    <source>
        <dbReference type="PROSITE" id="PS51873"/>
    </source>
</evidence>
<dbReference type="Gene3D" id="3.30.40.10">
    <property type="entry name" value="Zinc/RING finger domain, C3HC4 (zinc finger)"/>
    <property type="match status" value="2"/>
</dbReference>
<keyword evidence="7" id="KW-0808">Transferase</keyword>
<keyword evidence="11" id="KW-0833">Ubl conjugation pathway</keyword>
<comment type="function">
    <text evidence="3">Might act as an E3 ubiquitin-protein ligase, or as part of E3 complex, which accepts ubiquitin from specific E2 ubiquitin-conjugating enzymes and then transfers it to substrates.</text>
</comment>
<organism evidence="16 17">
    <name type="scientific">Xanthoceras sorbifolium</name>
    <dbReference type="NCBI Taxonomy" id="99658"/>
    <lineage>
        <taxon>Eukaryota</taxon>
        <taxon>Viridiplantae</taxon>
        <taxon>Streptophyta</taxon>
        <taxon>Embryophyta</taxon>
        <taxon>Tracheophyta</taxon>
        <taxon>Spermatophyta</taxon>
        <taxon>Magnoliopsida</taxon>
        <taxon>eudicotyledons</taxon>
        <taxon>Gunneridae</taxon>
        <taxon>Pentapetalae</taxon>
        <taxon>rosids</taxon>
        <taxon>malvids</taxon>
        <taxon>Sapindales</taxon>
        <taxon>Sapindaceae</taxon>
        <taxon>Xanthoceroideae</taxon>
        <taxon>Xanthoceras</taxon>
    </lineage>
</organism>
<evidence type="ECO:0000313" key="17">
    <source>
        <dbReference type="Proteomes" id="UP000827721"/>
    </source>
</evidence>
<comment type="caution">
    <text evidence="16">The sequence shown here is derived from an EMBL/GenBank/DDBJ whole genome shotgun (WGS) entry which is preliminary data.</text>
</comment>
<dbReference type="SUPFAM" id="SSF57850">
    <property type="entry name" value="RING/U-box"/>
    <property type="match status" value="3"/>
</dbReference>
<dbReference type="PANTHER" id="PTHR11685">
    <property type="entry name" value="RBR FAMILY RING FINGER AND IBR DOMAIN-CONTAINING"/>
    <property type="match status" value="1"/>
</dbReference>
<comment type="similarity">
    <text evidence="5">Belongs to the RBR family. Ariadne subfamily.</text>
</comment>
<comment type="cofactor">
    <cofactor evidence="2">
        <name>Zn(2+)</name>
        <dbReference type="ChEBI" id="CHEBI:29105"/>
    </cofactor>
</comment>
<name>A0ABQ8HKW5_9ROSI</name>
<keyword evidence="17" id="KW-1185">Reference proteome</keyword>
<dbReference type="CDD" id="cd22582">
    <property type="entry name" value="BRcat_RBR_unk"/>
    <property type="match status" value="2"/>
</dbReference>
<dbReference type="InterPro" id="IPR017907">
    <property type="entry name" value="Znf_RING_CS"/>
</dbReference>
<dbReference type="InterPro" id="IPR031127">
    <property type="entry name" value="E3_UB_ligase_RBR"/>
</dbReference>
<evidence type="ECO:0000256" key="2">
    <source>
        <dbReference type="ARBA" id="ARBA00001947"/>
    </source>
</evidence>
<proteinExistence type="inferred from homology"/>
<evidence type="ECO:0000256" key="4">
    <source>
        <dbReference type="ARBA" id="ARBA00004906"/>
    </source>
</evidence>
<dbReference type="Proteomes" id="UP000827721">
    <property type="component" value="Unassembled WGS sequence"/>
</dbReference>
<evidence type="ECO:0000313" key="16">
    <source>
        <dbReference type="EMBL" id="KAH7564927.1"/>
    </source>
</evidence>
<evidence type="ECO:0000256" key="10">
    <source>
        <dbReference type="ARBA" id="ARBA00022771"/>
    </source>
</evidence>
<evidence type="ECO:0000256" key="12">
    <source>
        <dbReference type="ARBA" id="ARBA00022833"/>
    </source>
</evidence>